<keyword evidence="1" id="KW-0812">Transmembrane</keyword>
<feature type="transmembrane region" description="Helical" evidence="1">
    <location>
        <begin position="18"/>
        <end position="37"/>
    </location>
</feature>
<evidence type="ECO:0000313" key="2">
    <source>
        <dbReference type="EMBL" id="KAL0083648.1"/>
    </source>
</evidence>
<sequence length="112" mass="13741">MHVCICVYTLLNERETRLFSTLFFFASFTSFLFTYSGNLFYESFIYLFVCFSYIVYLCPLPFYLFIYLLLYILNQINYYYYWLVGVWLNLVQNANMLLLYFSECVCFFFLTF</sequence>
<organism evidence="2 3">
    <name type="scientific">Phycomyces blakesleeanus</name>
    <dbReference type="NCBI Taxonomy" id="4837"/>
    <lineage>
        <taxon>Eukaryota</taxon>
        <taxon>Fungi</taxon>
        <taxon>Fungi incertae sedis</taxon>
        <taxon>Mucoromycota</taxon>
        <taxon>Mucoromycotina</taxon>
        <taxon>Mucoromycetes</taxon>
        <taxon>Mucorales</taxon>
        <taxon>Phycomycetaceae</taxon>
        <taxon>Phycomyces</taxon>
    </lineage>
</organism>
<dbReference type="Proteomes" id="UP001448207">
    <property type="component" value="Unassembled WGS sequence"/>
</dbReference>
<reference evidence="2 3" key="1">
    <citation type="submission" date="2024-04" db="EMBL/GenBank/DDBJ databases">
        <title>Symmetric and asymmetric DNA N6-adenine methylation regulates different biological responses in Mucorales.</title>
        <authorList>
            <consortium name="Lawrence Berkeley National Laboratory"/>
            <person name="Lax C."/>
            <person name="Mondo S.J."/>
            <person name="Osorio-Concepcion M."/>
            <person name="Muszewska A."/>
            <person name="Corrochano-Luque M."/>
            <person name="Gutierrez G."/>
            <person name="Riley R."/>
            <person name="Lipzen A."/>
            <person name="Guo J."/>
            <person name="Hundley H."/>
            <person name="Amirebrahimi M."/>
            <person name="Ng V."/>
            <person name="Lorenzo-Gutierrez D."/>
            <person name="Binder U."/>
            <person name="Yang J."/>
            <person name="Song Y."/>
            <person name="Canovas D."/>
            <person name="Navarro E."/>
            <person name="Freitag M."/>
            <person name="Gabaldon T."/>
            <person name="Grigoriev I.V."/>
            <person name="Corrochano L.M."/>
            <person name="Nicolas F.E."/>
            <person name="Garre V."/>
        </authorList>
    </citation>
    <scope>NUCLEOTIDE SEQUENCE [LARGE SCALE GENOMIC DNA]</scope>
    <source>
        <strain evidence="2 3">L51</strain>
    </source>
</reference>
<proteinExistence type="predicted"/>
<keyword evidence="3" id="KW-1185">Reference proteome</keyword>
<evidence type="ECO:0000313" key="3">
    <source>
        <dbReference type="Proteomes" id="UP001448207"/>
    </source>
</evidence>
<evidence type="ECO:0000256" key="1">
    <source>
        <dbReference type="SAM" id="Phobius"/>
    </source>
</evidence>
<comment type="caution">
    <text evidence="2">The sequence shown here is derived from an EMBL/GenBank/DDBJ whole genome shotgun (WGS) entry which is preliminary data.</text>
</comment>
<feature type="transmembrane region" description="Helical" evidence="1">
    <location>
        <begin position="44"/>
        <end position="73"/>
    </location>
</feature>
<gene>
    <name evidence="2" type="ORF">J3Q64DRAFT_1139228</name>
</gene>
<protein>
    <submittedName>
        <fullName evidence="2">Uncharacterized protein</fullName>
    </submittedName>
</protein>
<name>A0ABR3AWP7_PHYBL</name>
<feature type="transmembrane region" description="Helical" evidence="1">
    <location>
        <begin position="79"/>
        <end position="110"/>
    </location>
</feature>
<keyword evidence="1" id="KW-1133">Transmembrane helix</keyword>
<keyword evidence="1" id="KW-0472">Membrane</keyword>
<dbReference type="EMBL" id="JBCLYO010000013">
    <property type="protein sequence ID" value="KAL0083648.1"/>
    <property type="molecule type" value="Genomic_DNA"/>
</dbReference>
<accession>A0ABR3AWP7</accession>